<accession>A0AAV8XAQ4</accession>
<dbReference type="InterPro" id="IPR000253">
    <property type="entry name" value="FHA_dom"/>
</dbReference>
<evidence type="ECO:0000256" key="11">
    <source>
        <dbReference type="ARBA" id="ARBA00023128"/>
    </source>
</evidence>
<keyword evidence="7" id="KW-0812">Transmembrane</keyword>
<gene>
    <name evidence="22" type="ORF">NQ318_009678</name>
</gene>
<feature type="coiled-coil region" evidence="19">
    <location>
        <begin position="229"/>
        <end position="256"/>
    </location>
</feature>
<dbReference type="PROSITE" id="PS50006">
    <property type="entry name" value="FHA_DOMAIN"/>
    <property type="match status" value="1"/>
</dbReference>
<evidence type="ECO:0000256" key="12">
    <source>
        <dbReference type="ARBA" id="ARBA00023136"/>
    </source>
</evidence>
<dbReference type="FunFam" id="2.60.200.20:FF:000003">
    <property type="entry name" value="sarcolemmal membrane-associated protein isoform X2"/>
    <property type="match status" value="1"/>
</dbReference>
<keyword evidence="12" id="KW-0472">Membrane</keyword>
<organism evidence="22 23">
    <name type="scientific">Aromia moschata</name>
    <dbReference type="NCBI Taxonomy" id="1265417"/>
    <lineage>
        <taxon>Eukaryota</taxon>
        <taxon>Metazoa</taxon>
        <taxon>Ecdysozoa</taxon>
        <taxon>Arthropoda</taxon>
        <taxon>Hexapoda</taxon>
        <taxon>Insecta</taxon>
        <taxon>Pterygota</taxon>
        <taxon>Neoptera</taxon>
        <taxon>Endopterygota</taxon>
        <taxon>Coleoptera</taxon>
        <taxon>Polyphaga</taxon>
        <taxon>Cucujiformia</taxon>
        <taxon>Chrysomeloidea</taxon>
        <taxon>Cerambycidae</taxon>
        <taxon>Cerambycinae</taxon>
        <taxon>Callichromatini</taxon>
        <taxon>Aromia</taxon>
    </lineage>
</organism>
<keyword evidence="11" id="KW-0496">Mitochondrion</keyword>
<evidence type="ECO:0000256" key="13">
    <source>
        <dbReference type="ARBA" id="ARBA00023212"/>
    </source>
</evidence>
<feature type="compositionally biased region" description="Basic and acidic residues" evidence="20">
    <location>
        <begin position="430"/>
        <end position="442"/>
    </location>
</feature>
<evidence type="ECO:0000256" key="3">
    <source>
        <dbReference type="ARBA" id="ARBA00004389"/>
    </source>
</evidence>
<evidence type="ECO:0000256" key="6">
    <source>
        <dbReference type="ARBA" id="ARBA00022553"/>
    </source>
</evidence>
<protein>
    <recommendedName>
        <fullName evidence="18">Sarcolemmal membrane-associated protein</fullName>
    </recommendedName>
</protein>
<feature type="region of interest" description="Disordered" evidence="20">
    <location>
        <begin position="409"/>
        <end position="485"/>
    </location>
</feature>
<feature type="coiled-coil region" evidence="19">
    <location>
        <begin position="494"/>
        <end position="592"/>
    </location>
</feature>
<evidence type="ECO:0000256" key="5">
    <source>
        <dbReference type="ARBA" id="ARBA00022490"/>
    </source>
</evidence>
<keyword evidence="10 19" id="KW-0175">Coiled coil</keyword>
<evidence type="ECO:0000256" key="16">
    <source>
        <dbReference type="ARBA" id="ARBA00061687"/>
    </source>
</evidence>
<dbReference type="SMART" id="SM00240">
    <property type="entry name" value="FHA"/>
    <property type="match status" value="1"/>
</dbReference>
<proteinExistence type="inferred from homology"/>
<comment type="subcellular location">
    <subcellularLocation>
        <location evidence="15">Cell membrane</location>
        <location evidence="15">Sarcolemma</location>
        <topology evidence="15">Single-pass type IV membrane protein</topology>
    </subcellularLocation>
    <subcellularLocation>
        <location evidence="1">Cytoplasm</location>
        <location evidence="1">Cytoskeleton</location>
        <location evidence="1">Microtubule organizing center</location>
        <location evidence="1">Centrosome</location>
    </subcellularLocation>
    <subcellularLocation>
        <location evidence="3">Endoplasmic reticulum membrane</location>
        <topology evidence="3">Single-pass membrane protein</topology>
    </subcellularLocation>
    <subcellularLocation>
        <location evidence="2">Mitochondrion membrane</location>
        <topology evidence="2">Single-pass membrane protein</topology>
    </subcellularLocation>
</comment>
<keyword evidence="8" id="KW-0256">Endoplasmic reticulum</keyword>
<comment type="caution">
    <text evidence="22">The sequence shown here is derived from an EMBL/GenBank/DDBJ whole genome shotgun (WGS) entry which is preliminary data.</text>
</comment>
<keyword evidence="5" id="KW-0963">Cytoplasm</keyword>
<dbReference type="GO" id="GO:0005813">
    <property type="term" value="C:centrosome"/>
    <property type="evidence" value="ECO:0007669"/>
    <property type="project" value="UniProtKB-SubCell"/>
</dbReference>
<keyword evidence="6" id="KW-0597">Phosphoprotein</keyword>
<keyword evidence="23" id="KW-1185">Reference proteome</keyword>
<evidence type="ECO:0000259" key="21">
    <source>
        <dbReference type="PROSITE" id="PS50006"/>
    </source>
</evidence>
<dbReference type="EMBL" id="JAPWTK010000802">
    <property type="protein sequence ID" value="KAJ8935998.1"/>
    <property type="molecule type" value="Genomic_DNA"/>
</dbReference>
<evidence type="ECO:0000256" key="15">
    <source>
        <dbReference type="ARBA" id="ARBA00060409"/>
    </source>
</evidence>
<evidence type="ECO:0000256" key="8">
    <source>
        <dbReference type="ARBA" id="ARBA00022824"/>
    </source>
</evidence>
<evidence type="ECO:0000256" key="18">
    <source>
        <dbReference type="ARBA" id="ARBA00074026"/>
    </source>
</evidence>
<dbReference type="GO" id="GO:0042383">
    <property type="term" value="C:sarcolemma"/>
    <property type="evidence" value="ECO:0007669"/>
    <property type="project" value="UniProtKB-SubCell"/>
</dbReference>
<name>A0AAV8XAQ4_9CUCU</name>
<dbReference type="CDD" id="cd21868">
    <property type="entry name" value="CC1_SLMAP-like"/>
    <property type="match status" value="1"/>
</dbReference>
<dbReference type="InterPro" id="IPR008984">
    <property type="entry name" value="SMAD_FHA_dom_sf"/>
</dbReference>
<sequence>MVVVSGSWVKNVATYPSPTINSDIVVPTDKEMAARAILICRPNSHHFQERTLTLDQHIKVGRSVARAKPTATNAIFDCKVLSRHHALLWYENGKFYLQDTKSSNGTFVNNNRLSAETENHELSSGDIVQFGVDVVENNRKVTHGCIIATIKLYLPDGKEAKASPSITENDHHGLVPLDDLYRLNQIIQEANQREQCLETKLIALQHVVDETKKSAEEINCSKQIKIGGDDRLREELAKLQEDNEAYQIAAKEALEKLHSERLQAVALAMEQERAKITAEQEALLAKEQFTQAQLELEEVAQKLTEQQRKAEEQRINLEQREQELEARLQSESSKVLELQLKLHGLNVMSIQDMEPIETLDDSGGKRNFIYDDLKSKEDILAENETSEEELNKSNGIDNHISLTVRPVVEKSDSEIISDEKCESDEPLDSDITHRNDREETKKVTFRIPEESEDKYDDNNESQSELWQTENDKECNEKDDYSSDHVDSKTLKYQFQSAQNELKRKIELLESISNANKFKIAELDKALCEEKELSQSRLEENENLKQELVLLQQKWKESCNENQQYKDKIEYLGSELEVAQEKLKEAIENTKEKHVHSIVENSFEKSTISNSLVTYDQLVNLEEELVLLKERFAQIGDEKLKLQRDLLTMTEKYNMVCNHRIGTPIPPPPAADTNLRVSGLSEVATLVTIVFFAR</sequence>
<dbReference type="Proteomes" id="UP001162162">
    <property type="component" value="Unassembled WGS sequence"/>
</dbReference>
<dbReference type="GO" id="GO:0031966">
    <property type="term" value="C:mitochondrial membrane"/>
    <property type="evidence" value="ECO:0007669"/>
    <property type="project" value="UniProtKB-SubCell"/>
</dbReference>
<evidence type="ECO:0000256" key="1">
    <source>
        <dbReference type="ARBA" id="ARBA00004300"/>
    </source>
</evidence>
<comment type="similarity">
    <text evidence="16">Belongs to the SLMAP family.</text>
</comment>
<comment type="subunit">
    <text evidence="17">Homodimer. Interacts with myosin. Interacts with SIKE1 and both associate with the STRIPAK core complex composed of PP2A catalytic and scaffolding subunits, the striatins (PP2A regulatory subunits), the striatin-associated proteins MOB4, STRIP1 and STRIP2, PDCD10 and members of the STE20 kinases, such as STK24 and STK26. Interacts (via FHA domain) with STK3 (when phosphorylated); the interaction associates STK3 with the STRIPAK complex.</text>
</comment>
<feature type="domain" description="FHA" evidence="21">
    <location>
        <begin position="58"/>
        <end position="113"/>
    </location>
</feature>
<evidence type="ECO:0000256" key="10">
    <source>
        <dbReference type="ARBA" id="ARBA00023054"/>
    </source>
</evidence>
<feature type="compositionally biased region" description="Acidic residues" evidence="20">
    <location>
        <begin position="450"/>
        <end position="459"/>
    </location>
</feature>
<dbReference type="Pfam" id="PF00498">
    <property type="entry name" value="FHA"/>
    <property type="match status" value="1"/>
</dbReference>
<dbReference type="PANTHER" id="PTHR15715">
    <property type="entry name" value="CENTROSOMAL PROTEIN OF 170 KDA"/>
    <property type="match status" value="1"/>
</dbReference>
<dbReference type="GO" id="GO:0005789">
    <property type="term" value="C:endoplasmic reticulum membrane"/>
    <property type="evidence" value="ECO:0007669"/>
    <property type="project" value="UniProtKB-SubCell"/>
</dbReference>
<evidence type="ECO:0000256" key="20">
    <source>
        <dbReference type="SAM" id="MobiDB-lite"/>
    </source>
</evidence>
<comment type="function">
    <text evidence="14">Associates with the striatin-interacting phosphatase and kinase (STRIPAK) core complex, forming the extended (SIKE1:SLMAP)STRIPAK complex. The (SIKE1:SLMAP)STRIPAK complex dephosphorylates STK3 leading to the inhibition of Hippo signaling and the control of cell growth. May play a role during myoblast fusion.</text>
</comment>
<dbReference type="CDD" id="cd22679">
    <property type="entry name" value="FHA_SLMAP"/>
    <property type="match status" value="1"/>
</dbReference>
<dbReference type="SUPFAM" id="SSF49879">
    <property type="entry name" value="SMAD/FHA domain"/>
    <property type="match status" value="1"/>
</dbReference>
<keyword evidence="13" id="KW-0206">Cytoskeleton</keyword>
<evidence type="ECO:0000256" key="17">
    <source>
        <dbReference type="ARBA" id="ARBA00066015"/>
    </source>
</evidence>
<evidence type="ECO:0000256" key="7">
    <source>
        <dbReference type="ARBA" id="ARBA00022692"/>
    </source>
</evidence>
<dbReference type="InterPro" id="IPR051176">
    <property type="entry name" value="Cent_Immune-Sig_Mod"/>
</dbReference>
<evidence type="ECO:0000256" key="4">
    <source>
        <dbReference type="ARBA" id="ARBA00022475"/>
    </source>
</evidence>
<evidence type="ECO:0000313" key="22">
    <source>
        <dbReference type="EMBL" id="KAJ8935998.1"/>
    </source>
</evidence>
<keyword evidence="9" id="KW-1133">Transmembrane helix</keyword>
<evidence type="ECO:0000256" key="19">
    <source>
        <dbReference type="SAM" id="Coils"/>
    </source>
</evidence>
<reference evidence="22" key="1">
    <citation type="journal article" date="2023" name="Insect Mol. Biol.">
        <title>Genome sequencing provides insights into the evolution of gene families encoding plant cell wall-degrading enzymes in longhorned beetles.</title>
        <authorList>
            <person name="Shin N.R."/>
            <person name="Okamura Y."/>
            <person name="Kirsch R."/>
            <person name="Pauchet Y."/>
        </authorList>
    </citation>
    <scope>NUCLEOTIDE SEQUENCE</scope>
    <source>
        <strain evidence="22">AMC_N1</strain>
    </source>
</reference>
<feature type="coiled-coil region" evidence="19">
    <location>
        <begin position="286"/>
        <end position="341"/>
    </location>
</feature>
<keyword evidence="4" id="KW-1003">Cell membrane</keyword>
<evidence type="ECO:0000313" key="23">
    <source>
        <dbReference type="Proteomes" id="UP001162162"/>
    </source>
</evidence>
<feature type="compositionally biased region" description="Basic and acidic residues" evidence="20">
    <location>
        <begin position="469"/>
        <end position="485"/>
    </location>
</feature>
<dbReference type="AlphaFoldDB" id="A0AAV8XAQ4"/>
<dbReference type="PANTHER" id="PTHR15715:SF37">
    <property type="entry name" value="LD47843P"/>
    <property type="match status" value="1"/>
</dbReference>
<feature type="compositionally biased region" description="Basic and acidic residues" evidence="20">
    <location>
        <begin position="409"/>
        <end position="420"/>
    </location>
</feature>
<evidence type="ECO:0000256" key="9">
    <source>
        <dbReference type="ARBA" id="ARBA00022989"/>
    </source>
</evidence>
<evidence type="ECO:0000256" key="2">
    <source>
        <dbReference type="ARBA" id="ARBA00004304"/>
    </source>
</evidence>
<dbReference type="Gene3D" id="2.60.200.20">
    <property type="match status" value="1"/>
</dbReference>
<evidence type="ECO:0000256" key="14">
    <source>
        <dbReference type="ARBA" id="ARBA00057671"/>
    </source>
</evidence>